<dbReference type="EMBL" id="SLWF01000026">
    <property type="protein sequence ID" value="TCN81137.1"/>
    <property type="molecule type" value="Genomic_DNA"/>
</dbReference>
<keyword evidence="4" id="KW-1185">Reference proteome</keyword>
<dbReference type="InterPro" id="IPR011042">
    <property type="entry name" value="6-blade_b-propeller_TolB-like"/>
</dbReference>
<evidence type="ECO:0000256" key="1">
    <source>
        <dbReference type="SAM" id="SignalP"/>
    </source>
</evidence>
<keyword evidence="1" id="KW-0732">Signal</keyword>
<dbReference type="SUPFAM" id="SSF82171">
    <property type="entry name" value="DPP6 N-terminal domain-like"/>
    <property type="match status" value="1"/>
</dbReference>
<dbReference type="Gene3D" id="2.120.10.30">
    <property type="entry name" value="TolB, C-terminal domain"/>
    <property type="match status" value="1"/>
</dbReference>
<feature type="signal peptide" evidence="1">
    <location>
        <begin position="1"/>
        <end position="29"/>
    </location>
</feature>
<dbReference type="SUPFAM" id="SSF53474">
    <property type="entry name" value="alpha/beta-Hydrolases"/>
    <property type="match status" value="1"/>
</dbReference>
<dbReference type="PANTHER" id="PTHR43056:SF5">
    <property type="entry name" value="PEPTIDASE S9 PROLYL OLIGOPEPTIDASE CATALYTIC DOMAIN-CONTAINING PROTEIN"/>
    <property type="match status" value="1"/>
</dbReference>
<keyword evidence="3" id="KW-0031">Aminopeptidase</keyword>
<accession>A0A4R2F4C4</accession>
<keyword evidence="3" id="KW-0378">Hydrolase</keyword>
<dbReference type="GO" id="GO:0008236">
    <property type="term" value="F:serine-type peptidase activity"/>
    <property type="evidence" value="ECO:0007669"/>
    <property type="project" value="InterPro"/>
</dbReference>
<organism evidence="3 4">
    <name type="scientific">Shewanella fodinae</name>
    <dbReference type="NCBI Taxonomy" id="552357"/>
    <lineage>
        <taxon>Bacteria</taxon>
        <taxon>Pseudomonadati</taxon>
        <taxon>Pseudomonadota</taxon>
        <taxon>Gammaproteobacteria</taxon>
        <taxon>Alteromonadales</taxon>
        <taxon>Shewanellaceae</taxon>
        <taxon>Shewanella</taxon>
    </lineage>
</organism>
<keyword evidence="3" id="KW-0645">Protease</keyword>
<name>A0A4R2F4C4_9GAMM</name>
<evidence type="ECO:0000259" key="2">
    <source>
        <dbReference type="Pfam" id="PF00326"/>
    </source>
</evidence>
<dbReference type="GO" id="GO:0006508">
    <property type="term" value="P:proteolysis"/>
    <property type="evidence" value="ECO:0007669"/>
    <property type="project" value="InterPro"/>
</dbReference>
<feature type="chain" id="PRO_5020569406" evidence="1">
    <location>
        <begin position="30"/>
        <end position="686"/>
    </location>
</feature>
<sequence>MITVGAMVRGLSLAALVLLQTSCSQQAPAEVTATEGKATVQISAYGTWTSPLTAEDVFGQAVTIGQLQSVDGAIYFSESDPKQGGQLGIKKLAADDQVTEVVPAAFGVGSRVHEYGGAPYLAIGNSIFVTRMVDQLFYRIAPNQEPVALTPLGTRHADCISYSKGSRIICVREDHRLAGEAKASLVTINLNFAGEGDTFVDGHDFFSSPTINPDNTQLAWIAWDHPNMPWDNTQLWVGELNRKGEISNVHQIAPKLKGAVMQPLYAPDGQLYFIADYDNWWNLYRLKADGSIEQVTKLQGEIGEPAWVFGEHAYAFENAHSVVFSYHQNGNIHLMRQDVNSGTSEELATDFAEVGQLISADNGVYFVGAKATPERGIYKVSGRGTELVYAPPIKGLEPDYIAKPVSMSFDTSDRQKAYGYFYQPQNPLYSAPQNSKPPLIMMLHGGPTAAASSAYSSAIQYWTTRGFAVFNLNYRGSTGYGRKYRQSLYGKWGVADVEDAVNAARYLVDEGWVDPNMLAIRGGSAGGFSVLSALAFHDTFKAGTSYFGISDIEILAKETHKFESRYLDQLIGPYPAAKQVYHDRSPLYHLQGLNEPLLLLQGLDDKVVPPNQSELIYQAVKAKGVPTAFIGFDGEGHGFRKPANNIRALQSELSFYGQVFGFIPAGDLPALTLDNAVALPKPVEAQ</sequence>
<dbReference type="AlphaFoldDB" id="A0A4R2F4C4"/>
<dbReference type="Pfam" id="PF00326">
    <property type="entry name" value="Peptidase_S9"/>
    <property type="match status" value="1"/>
</dbReference>
<proteinExistence type="predicted"/>
<dbReference type="PANTHER" id="PTHR43056">
    <property type="entry name" value="PEPTIDASE S9 PROLYL OLIGOPEPTIDASE"/>
    <property type="match status" value="1"/>
</dbReference>
<dbReference type="Gene3D" id="3.40.50.1820">
    <property type="entry name" value="alpha/beta hydrolase"/>
    <property type="match status" value="1"/>
</dbReference>
<dbReference type="InterPro" id="IPR050585">
    <property type="entry name" value="Xaa-Pro_dipeptidyl-ppase/CocE"/>
</dbReference>
<evidence type="ECO:0000313" key="4">
    <source>
        <dbReference type="Proteomes" id="UP000294832"/>
    </source>
</evidence>
<comment type="caution">
    <text evidence="3">The sequence shown here is derived from an EMBL/GenBank/DDBJ whole genome shotgun (WGS) entry which is preliminary data.</text>
</comment>
<evidence type="ECO:0000313" key="3">
    <source>
        <dbReference type="EMBL" id="TCN81137.1"/>
    </source>
</evidence>
<dbReference type="InterPro" id="IPR001375">
    <property type="entry name" value="Peptidase_S9_cat"/>
</dbReference>
<gene>
    <name evidence="3" type="ORF">EDC91_1263</name>
</gene>
<protein>
    <submittedName>
        <fullName evidence="3">Dipeptidyl aminopeptidase/acylaminoacyl peptidase</fullName>
    </submittedName>
</protein>
<feature type="domain" description="Peptidase S9 prolyl oligopeptidase catalytic" evidence="2">
    <location>
        <begin position="455"/>
        <end position="661"/>
    </location>
</feature>
<dbReference type="InterPro" id="IPR029058">
    <property type="entry name" value="AB_hydrolase_fold"/>
</dbReference>
<reference evidence="3 4" key="1">
    <citation type="submission" date="2019-03" db="EMBL/GenBank/DDBJ databases">
        <title>Freshwater and sediment microbial communities from various areas in North America, analyzing microbe dynamics in response to fracking.</title>
        <authorList>
            <person name="Lamendella R."/>
        </authorList>
    </citation>
    <scope>NUCLEOTIDE SEQUENCE [LARGE SCALE GENOMIC DNA]</scope>
    <source>
        <strain evidence="3 4">74A</strain>
    </source>
</reference>
<dbReference type="Proteomes" id="UP000294832">
    <property type="component" value="Unassembled WGS sequence"/>
</dbReference>
<dbReference type="RefSeq" id="WP_243691988.1">
    <property type="nucleotide sequence ID" value="NZ_SLWF01000026.1"/>
</dbReference>
<dbReference type="GO" id="GO:0004177">
    <property type="term" value="F:aminopeptidase activity"/>
    <property type="evidence" value="ECO:0007669"/>
    <property type="project" value="UniProtKB-KW"/>
</dbReference>